<reference evidence="1" key="1">
    <citation type="journal article" date="2022" name="bioRxiv">
        <title>Sequencing and chromosome-scale assembly of the giantPleurodeles waltlgenome.</title>
        <authorList>
            <person name="Brown T."/>
            <person name="Elewa A."/>
            <person name="Iarovenko S."/>
            <person name="Subramanian E."/>
            <person name="Araus A.J."/>
            <person name="Petzold A."/>
            <person name="Susuki M."/>
            <person name="Suzuki K.-i.T."/>
            <person name="Hayashi T."/>
            <person name="Toyoda A."/>
            <person name="Oliveira C."/>
            <person name="Osipova E."/>
            <person name="Leigh N.D."/>
            <person name="Simon A."/>
            <person name="Yun M.H."/>
        </authorList>
    </citation>
    <scope>NUCLEOTIDE SEQUENCE</scope>
    <source>
        <strain evidence="1">20211129_DDA</strain>
        <tissue evidence="1">Liver</tissue>
    </source>
</reference>
<name>A0AAV7MTL9_PLEWA</name>
<accession>A0AAV7MTL9</accession>
<sequence>MRRAGVAATAAAKAGLRRCPRDSSCYGGCREEEGGSHSVQCSRRGNGYGYGVVLQAVSRYAGTAAREAAAAGCGA</sequence>
<keyword evidence="2" id="KW-1185">Reference proteome</keyword>
<gene>
    <name evidence="1" type="ORF">NDU88_001750</name>
</gene>
<dbReference type="AlphaFoldDB" id="A0AAV7MTL9"/>
<evidence type="ECO:0000313" key="1">
    <source>
        <dbReference type="EMBL" id="KAJ1104338.1"/>
    </source>
</evidence>
<evidence type="ECO:0000313" key="2">
    <source>
        <dbReference type="Proteomes" id="UP001066276"/>
    </source>
</evidence>
<organism evidence="1 2">
    <name type="scientific">Pleurodeles waltl</name>
    <name type="common">Iberian ribbed newt</name>
    <dbReference type="NCBI Taxonomy" id="8319"/>
    <lineage>
        <taxon>Eukaryota</taxon>
        <taxon>Metazoa</taxon>
        <taxon>Chordata</taxon>
        <taxon>Craniata</taxon>
        <taxon>Vertebrata</taxon>
        <taxon>Euteleostomi</taxon>
        <taxon>Amphibia</taxon>
        <taxon>Batrachia</taxon>
        <taxon>Caudata</taxon>
        <taxon>Salamandroidea</taxon>
        <taxon>Salamandridae</taxon>
        <taxon>Pleurodelinae</taxon>
        <taxon>Pleurodeles</taxon>
    </lineage>
</organism>
<dbReference type="Proteomes" id="UP001066276">
    <property type="component" value="Chromosome 9"/>
</dbReference>
<comment type="caution">
    <text evidence="1">The sequence shown here is derived from an EMBL/GenBank/DDBJ whole genome shotgun (WGS) entry which is preliminary data.</text>
</comment>
<proteinExistence type="predicted"/>
<protein>
    <submittedName>
        <fullName evidence="1">Uncharacterized protein</fullName>
    </submittedName>
</protein>
<dbReference type="EMBL" id="JANPWB010000013">
    <property type="protein sequence ID" value="KAJ1104338.1"/>
    <property type="molecule type" value="Genomic_DNA"/>
</dbReference>